<keyword evidence="7 10" id="KW-0733">Signal recognition particle</keyword>
<dbReference type="InterPro" id="IPR004125">
    <property type="entry name" value="Signal_recog_particle_SRP54_M"/>
</dbReference>
<keyword evidence="5 10" id="KW-0694">RNA-binding</keyword>
<evidence type="ECO:0000256" key="10">
    <source>
        <dbReference type="HAMAP-Rule" id="MF_00306"/>
    </source>
</evidence>
<dbReference type="InterPro" id="IPR027417">
    <property type="entry name" value="P-loop_NTPase"/>
</dbReference>
<accession>A0A328AMK3</accession>
<evidence type="ECO:0000256" key="8">
    <source>
        <dbReference type="ARBA" id="ARBA00023274"/>
    </source>
</evidence>
<dbReference type="SMART" id="SM00963">
    <property type="entry name" value="SRP54_N"/>
    <property type="match status" value="1"/>
</dbReference>
<feature type="binding site" evidence="10">
    <location>
        <begin position="191"/>
        <end position="195"/>
    </location>
    <ligand>
        <name>GTP</name>
        <dbReference type="ChEBI" id="CHEBI:37565"/>
    </ligand>
</feature>
<sequence length="505" mass="53607">MFDALSDRLSTVFDRLSGRGVLSDKDIDEALREVRVALLEADVALPVVREFIAKAKERATGEAVIRAVKPADQVVKITYDGLVEMLGGDKEPEALNLSLNPPTIIMMAGLQGSGKTTTAGKLALRLQKERKKVLLASLDTRRPAAMEQLATLATQAGVESLPIVAGQAAPDIAKRAMTAAKLQGYDVLILDTAGRTTLDEAMMSEAAEIARIANPHETLLVADSLTGQDAVRTAKAFHERLPLTGLVLTRADGDGRGGAALSMRAVTGLPIKFLGVSEKIDGLDAFDAHRVAGRILGQGDVVALVEKAAQDIDAAKAEAMAKKLAKGQFDLEMMSEQLGQMKRMGGMEGLMGLLPGVQKVKKQISEAGISDKMLDRQQAIISSMTKAERKKPDILQASRKRRIAAGAGVEVAEVNRLLKQHRQMADAFKMMSRDGGKGFAQMARMMGAGGGNPMAQLKALGGGKMPQPTPEQLEEMQKQLQGLGGPGGPKLPGLGGLPGFNPFKK</sequence>
<proteinExistence type="inferred from homology"/>
<comment type="caution">
    <text evidence="13">The sequence shown here is derived from an EMBL/GenBank/DDBJ whole genome shotgun (WGS) entry which is preliminary data.</text>
</comment>
<evidence type="ECO:0000259" key="12">
    <source>
        <dbReference type="PROSITE" id="PS00300"/>
    </source>
</evidence>
<dbReference type="CDD" id="cd18539">
    <property type="entry name" value="SRP_G"/>
    <property type="match status" value="1"/>
</dbReference>
<feature type="domain" description="SRP54-type proteins GTP-binding" evidence="12">
    <location>
        <begin position="270"/>
        <end position="283"/>
    </location>
</feature>
<evidence type="ECO:0000313" key="13">
    <source>
        <dbReference type="EMBL" id="RAK56202.1"/>
    </source>
</evidence>
<feature type="region of interest" description="Disordered" evidence="11">
    <location>
        <begin position="480"/>
        <end position="505"/>
    </location>
</feature>
<dbReference type="Gene3D" id="3.40.50.300">
    <property type="entry name" value="P-loop containing nucleotide triphosphate hydrolases"/>
    <property type="match status" value="1"/>
</dbReference>
<dbReference type="PANTHER" id="PTHR11564:SF5">
    <property type="entry name" value="SIGNAL RECOGNITION PARTICLE SUBUNIT SRP54"/>
    <property type="match status" value="1"/>
</dbReference>
<dbReference type="EMBL" id="QFYQ01000001">
    <property type="protein sequence ID" value="RAK56202.1"/>
    <property type="molecule type" value="Genomic_DNA"/>
</dbReference>
<dbReference type="OrthoDB" id="9804720at2"/>
<dbReference type="GO" id="GO:0005886">
    <property type="term" value="C:plasma membrane"/>
    <property type="evidence" value="ECO:0007669"/>
    <property type="project" value="UniProtKB-SubCell"/>
</dbReference>
<dbReference type="Gene3D" id="1.10.260.30">
    <property type="entry name" value="Signal recognition particle, SRP54 subunit, M-domain"/>
    <property type="match status" value="1"/>
</dbReference>
<dbReference type="SMART" id="SM00962">
    <property type="entry name" value="SRP54"/>
    <property type="match status" value="1"/>
</dbReference>
<dbReference type="PANTHER" id="PTHR11564">
    <property type="entry name" value="SIGNAL RECOGNITION PARTICLE 54K PROTEIN SRP54"/>
    <property type="match status" value="1"/>
</dbReference>
<dbReference type="HAMAP" id="MF_00306">
    <property type="entry name" value="SRP54"/>
    <property type="match status" value="1"/>
</dbReference>
<dbReference type="SUPFAM" id="SSF47446">
    <property type="entry name" value="Signal peptide-binding domain"/>
    <property type="match status" value="1"/>
</dbReference>
<keyword evidence="6 10" id="KW-0342">GTP-binding</keyword>
<dbReference type="GO" id="GO:0008312">
    <property type="term" value="F:7S RNA binding"/>
    <property type="evidence" value="ECO:0007669"/>
    <property type="project" value="InterPro"/>
</dbReference>
<comment type="similarity">
    <text evidence="2 10">Belongs to the GTP-binding SRP family. SRP54 subfamily.</text>
</comment>
<evidence type="ECO:0000256" key="3">
    <source>
        <dbReference type="ARBA" id="ARBA00022741"/>
    </source>
</evidence>
<evidence type="ECO:0000256" key="7">
    <source>
        <dbReference type="ARBA" id="ARBA00023135"/>
    </source>
</evidence>
<dbReference type="InterPro" id="IPR036891">
    <property type="entry name" value="Signal_recog_part_SRP54_M_sf"/>
</dbReference>
<keyword evidence="4 10" id="KW-0378">Hydrolase</keyword>
<dbReference type="Pfam" id="PF02881">
    <property type="entry name" value="SRP54_N"/>
    <property type="match status" value="1"/>
</dbReference>
<dbReference type="GO" id="GO:0048500">
    <property type="term" value="C:signal recognition particle"/>
    <property type="evidence" value="ECO:0007669"/>
    <property type="project" value="UniProtKB-UniRule"/>
</dbReference>
<dbReference type="Pfam" id="PF00448">
    <property type="entry name" value="SRP54"/>
    <property type="match status" value="1"/>
</dbReference>
<dbReference type="SMART" id="SM00382">
    <property type="entry name" value="AAA"/>
    <property type="match status" value="1"/>
</dbReference>
<comment type="subunit">
    <text evidence="10">Part of the signal recognition particle protein translocation system, which is composed of SRP and FtsY. SRP is a ribonucleoprotein composed of Ffh and a 4.5S RNA molecule.</text>
</comment>
<dbReference type="Gene3D" id="1.20.120.140">
    <property type="entry name" value="Signal recognition particle SRP54, nucleotide-binding domain"/>
    <property type="match status" value="1"/>
</dbReference>
<dbReference type="InterPro" id="IPR013822">
    <property type="entry name" value="Signal_recog_particl_SRP54_hlx"/>
</dbReference>
<evidence type="ECO:0000256" key="9">
    <source>
        <dbReference type="ARBA" id="ARBA00048027"/>
    </source>
</evidence>
<keyword evidence="3 10" id="KW-0547">Nucleotide-binding</keyword>
<dbReference type="InterPro" id="IPR000897">
    <property type="entry name" value="SRP54_GTPase_dom"/>
</dbReference>
<dbReference type="GO" id="GO:0005525">
    <property type="term" value="F:GTP binding"/>
    <property type="evidence" value="ECO:0007669"/>
    <property type="project" value="UniProtKB-UniRule"/>
</dbReference>
<gene>
    <name evidence="10" type="primary">ffh</name>
    <name evidence="13" type="ORF">DJ017_03610</name>
</gene>
<dbReference type="InterPro" id="IPR003593">
    <property type="entry name" value="AAA+_ATPase"/>
</dbReference>
<comment type="domain">
    <text evidence="10">Composed of three domains: the N-terminal N domain, which is responsible for interactions with the ribosome, the central G domain, which binds GTP, and the C-terminal M domain, which binds the RNA and the signal sequence of the RNC.</text>
</comment>
<feature type="binding site" evidence="10">
    <location>
        <begin position="109"/>
        <end position="116"/>
    </location>
    <ligand>
        <name>GTP</name>
        <dbReference type="ChEBI" id="CHEBI:37565"/>
    </ligand>
</feature>
<dbReference type="RefSeq" id="WP_111529949.1">
    <property type="nucleotide sequence ID" value="NZ_JBHRSG010000005.1"/>
</dbReference>
<evidence type="ECO:0000256" key="11">
    <source>
        <dbReference type="SAM" id="MobiDB-lite"/>
    </source>
</evidence>
<evidence type="ECO:0000256" key="2">
    <source>
        <dbReference type="ARBA" id="ARBA00005450"/>
    </source>
</evidence>
<feature type="compositionally biased region" description="Gly residues" evidence="11">
    <location>
        <begin position="482"/>
        <end position="498"/>
    </location>
</feature>
<dbReference type="SUPFAM" id="SSF52540">
    <property type="entry name" value="P-loop containing nucleoside triphosphate hydrolases"/>
    <property type="match status" value="1"/>
</dbReference>
<comment type="function">
    <text evidence="10">Involved in targeting and insertion of nascent membrane proteins into the cytoplasmic membrane. Binds to the hydrophobic signal sequence of the ribosome-nascent chain (RNC) as it emerges from the ribosomes. The SRP-RNC complex is then targeted to the cytoplasmic membrane where it interacts with the SRP receptor FtsY. Interaction with FtsY leads to the transfer of the RNC complex to the Sec translocase for insertion into the membrane, the hydrolysis of GTP by both Ffh and FtsY, and the dissociation of the SRP-FtsY complex into the individual components.</text>
</comment>
<evidence type="ECO:0000313" key="14">
    <source>
        <dbReference type="Proteomes" id="UP000249254"/>
    </source>
</evidence>
<evidence type="ECO:0000256" key="5">
    <source>
        <dbReference type="ARBA" id="ARBA00022884"/>
    </source>
</evidence>
<dbReference type="InterPro" id="IPR022941">
    <property type="entry name" value="SRP54"/>
</dbReference>
<feature type="binding site" evidence="10">
    <location>
        <begin position="249"/>
        <end position="252"/>
    </location>
    <ligand>
        <name>GTP</name>
        <dbReference type="ChEBI" id="CHEBI:37565"/>
    </ligand>
</feature>
<evidence type="ECO:0000256" key="1">
    <source>
        <dbReference type="ARBA" id="ARBA00004515"/>
    </source>
</evidence>
<keyword evidence="14" id="KW-1185">Reference proteome</keyword>
<evidence type="ECO:0000256" key="4">
    <source>
        <dbReference type="ARBA" id="ARBA00022801"/>
    </source>
</evidence>
<dbReference type="Pfam" id="PF02978">
    <property type="entry name" value="SRP_SPB"/>
    <property type="match status" value="1"/>
</dbReference>
<reference evidence="14" key="1">
    <citation type="submission" date="2018-05" db="EMBL/GenBank/DDBJ databases">
        <authorList>
            <person name="Li X."/>
        </authorList>
    </citation>
    <scope>NUCLEOTIDE SEQUENCE [LARGE SCALE GENOMIC DNA]</scope>
    <source>
        <strain evidence="14">LX32</strain>
    </source>
</reference>
<dbReference type="PROSITE" id="PS00300">
    <property type="entry name" value="SRP54"/>
    <property type="match status" value="1"/>
</dbReference>
<organism evidence="13 14">
    <name type="scientific">Phenylobacterium soli</name>
    <dbReference type="NCBI Taxonomy" id="2170551"/>
    <lineage>
        <taxon>Bacteria</taxon>
        <taxon>Pseudomonadati</taxon>
        <taxon>Pseudomonadota</taxon>
        <taxon>Alphaproteobacteria</taxon>
        <taxon>Caulobacterales</taxon>
        <taxon>Caulobacteraceae</taxon>
        <taxon>Phenylobacterium</taxon>
    </lineage>
</organism>
<dbReference type="InterPro" id="IPR004780">
    <property type="entry name" value="SRP"/>
</dbReference>
<dbReference type="GO" id="GO:0006614">
    <property type="term" value="P:SRP-dependent cotranslational protein targeting to membrane"/>
    <property type="evidence" value="ECO:0007669"/>
    <property type="project" value="InterPro"/>
</dbReference>
<comment type="catalytic activity">
    <reaction evidence="9 10">
        <text>GTP + H2O = GDP + phosphate + H(+)</text>
        <dbReference type="Rhea" id="RHEA:19669"/>
        <dbReference type="ChEBI" id="CHEBI:15377"/>
        <dbReference type="ChEBI" id="CHEBI:15378"/>
        <dbReference type="ChEBI" id="CHEBI:37565"/>
        <dbReference type="ChEBI" id="CHEBI:43474"/>
        <dbReference type="ChEBI" id="CHEBI:58189"/>
        <dbReference type="EC" id="3.6.5.4"/>
    </reaction>
</comment>
<dbReference type="Proteomes" id="UP000249254">
    <property type="component" value="Unassembled WGS sequence"/>
</dbReference>
<protein>
    <recommendedName>
        <fullName evidence="10">Signal recognition particle protein</fullName>
        <ecNumber evidence="10">3.6.5.4</ecNumber>
    </recommendedName>
    <alternativeName>
        <fullName evidence="10">Fifty-four homolog</fullName>
    </alternativeName>
</protein>
<name>A0A328AMK3_9CAUL</name>
<keyword evidence="8 10" id="KW-0687">Ribonucleoprotein</keyword>
<comment type="subcellular location">
    <subcellularLocation>
        <location evidence="1">Cell inner membrane</location>
        <topology evidence="1">Peripheral membrane protein</topology>
        <orientation evidence="1">Cytoplasmic side</orientation>
    </subcellularLocation>
    <subcellularLocation>
        <location evidence="10">Cytoplasm</location>
    </subcellularLocation>
    <text evidence="10">The SRP-RNC complex is targeted to the cytoplasmic membrane.</text>
</comment>
<dbReference type="AlphaFoldDB" id="A0A328AMK3"/>
<dbReference type="EC" id="3.6.5.4" evidence="10"/>
<keyword evidence="10" id="KW-0963">Cytoplasm</keyword>
<evidence type="ECO:0000256" key="6">
    <source>
        <dbReference type="ARBA" id="ARBA00023134"/>
    </source>
</evidence>
<dbReference type="InterPro" id="IPR042101">
    <property type="entry name" value="SRP54_N_sf"/>
</dbReference>
<dbReference type="NCBIfam" id="TIGR00959">
    <property type="entry name" value="ffh"/>
    <property type="match status" value="1"/>
</dbReference>
<dbReference type="GO" id="GO:0003924">
    <property type="term" value="F:GTPase activity"/>
    <property type="evidence" value="ECO:0007669"/>
    <property type="project" value="UniProtKB-UniRule"/>
</dbReference>